<dbReference type="EMBL" id="LQOT01000057">
    <property type="protein sequence ID" value="ORV43375.1"/>
    <property type="molecule type" value="Genomic_DNA"/>
</dbReference>
<keyword evidence="2" id="KW-1185">Reference proteome</keyword>
<dbReference type="AlphaFoldDB" id="A0A1X1TFP5"/>
<comment type="caution">
    <text evidence="1">The sequence shown here is derived from an EMBL/GenBank/DDBJ whole genome shotgun (WGS) entry which is preliminary data.</text>
</comment>
<evidence type="ECO:0000313" key="1">
    <source>
        <dbReference type="EMBL" id="ORV43375.1"/>
    </source>
</evidence>
<organism evidence="1 2">
    <name type="scientific">Mycolicibacter engbaekii</name>
    <dbReference type="NCBI Taxonomy" id="188915"/>
    <lineage>
        <taxon>Bacteria</taxon>
        <taxon>Bacillati</taxon>
        <taxon>Actinomycetota</taxon>
        <taxon>Actinomycetes</taxon>
        <taxon>Mycobacteriales</taxon>
        <taxon>Mycobacteriaceae</taxon>
        <taxon>Mycolicibacter</taxon>
    </lineage>
</organism>
<name>A0A1X1TFP5_9MYCO</name>
<evidence type="ECO:0000313" key="2">
    <source>
        <dbReference type="Proteomes" id="UP000193465"/>
    </source>
</evidence>
<accession>A0A1X1TFP5</accession>
<protein>
    <submittedName>
        <fullName evidence="1">Uncharacterized protein</fullName>
    </submittedName>
</protein>
<dbReference type="STRING" id="188915.AWC02_15350"/>
<gene>
    <name evidence="1" type="ORF">AWC02_15350</name>
</gene>
<proteinExistence type="predicted"/>
<sequence>MESIPTVPSPKIPTSQQEAQDTVLRYLQQTLNVLPPGSSLDGARYIAGGDTRYCEDDPSGPDAPVRFSDWRDLQTPASIDFNSLITQVGELWKSWGWQVLERDGYEKPNRFGYAPDGYILQIAAAHPATYPPTIIGASPCYPGNLRRDDIPRNPPVITQTTPGS</sequence>
<dbReference type="RefSeq" id="WP_165757920.1">
    <property type="nucleotide sequence ID" value="NZ_LQOT01000057.1"/>
</dbReference>
<dbReference type="Proteomes" id="UP000193465">
    <property type="component" value="Unassembled WGS sequence"/>
</dbReference>
<reference evidence="1 2" key="1">
    <citation type="submission" date="2016-01" db="EMBL/GenBank/DDBJ databases">
        <title>The new phylogeny of the genus Mycobacterium.</title>
        <authorList>
            <person name="Tarcisio F."/>
            <person name="Conor M."/>
            <person name="Antonella G."/>
            <person name="Elisabetta G."/>
            <person name="Giulia F.S."/>
            <person name="Sara T."/>
            <person name="Anna F."/>
            <person name="Clotilde B."/>
            <person name="Roberto B."/>
            <person name="Veronica D.S."/>
            <person name="Fabio R."/>
            <person name="Monica P."/>
            <person name="Olivier J."/>
            <person name="Enrico T."/>
            <person name="Nicola S."/>
        </authorList>
    </citation>
    <scope>NUCLEOTIDE SEQUENCE [LARGE SCALE GENOMIC DNA]</scope>
    <source>
        <strain evidence="1 2">ATCC 27353</strain>
    </source>
</reference>